<organism evidence="4 5">
    <name type="scientific">Corynebacterium xerosis</name>
    <dbReference type="NCBI Taxonomy" id="1725"/>
    <lineage>
        <taxon>Bacteria</taxon>
        <taxon>Bacillati</taxon>
        <taxon>Actinomycetota</taxon>
        <taxon>Actinomycetes</taxon>
        <taxon>Mycobacteriales</taxon>
        <taxon>Corynebacteriaceae</taxon>
        <taxon>Corynebacterium</taxon>
    </lineage>
</organism>
<evidence type="ECO:0000313" key="3">
    <source>
        <dbReference type="EMBL" id="MEX3528531.1"/>
    </source>
</evidence>
<evidence type="ECO:0000313" key="5">
    <source>
        <dbReference type="Proteomes" id="UP000589552"/>
    </source>
</evidence>
<proteinExistence type="predicted"/>
<dbReference type="GeneID" id="95319869"/>
<gene>
    <name evidence="4" type="ORF">HF852_09550</name>
    <name evidence="3" type="ORF">VVR64_05545</name>
</gene>
<evidence type="ECO:0000313" key="6">
    <source>
        <dbReference type="Proteomes" id="UP001558353"/>
    </source>
</evidence>
<evidence type="ECO:0000259" key="2">
    <source>
        <dbReference type="PROSITE" id="PS51857"/>
    </source>
</evidence>
<comment type="caution">
    <text evidence="4">The sequence shown here is derived from an EMBL/GenBank/DDBJ whole genome shotgun (WGS) entry which is preliminary data.</text>
</comment>
<feature type="region of interest" description="Disordered" evidence="1">
    <location>
        <begin position="71"/>
        <end position="90"/>
    </location>
</feature>
<dbReference type="SMART" id="SM00357">
    <property type="entry name" value="CSP"/>
    <property type="match status" value="1"/>
</dbReference>
<accession>A0A0M2XKC7</accession>
<dbReference type="PRINTS" id="PR00050">
    <property type="entry name" value="COLDSHOCK"/>
</dbReference>
<dbReference type="Proteomes" id="UP000589552">
    <property type="component" value="Unassembled WGS sequence"/>
</dbReference>
<dbReference type="InterPro" id="IPR012340">
    <property type="entry name" value="NA-bd_OB-fold"/>
</dbReference>
<protein>
    <submittedName>
        <fullName evidence="3">Cold shock domain-containing protein</fullName>
    </submittedName>
    <submittedName>
        <fullName evidence="4">Cold-shock protein</fullName>
    </submittedName>
</protein>
<dbReference type="PROSITE" id="PS51857">
    <property type="entry name" value="CSD_2"/>
    <property type="match status" value="1"/>
</dbReference>
<dbReference type="Pfam" id="PF00313">
    <property type="entry name" value="CSD"/>
    <property type="match status" value="1"/>
</dbReference>
<dbReference type="SUPFAM" id="SSF50249">
    <property type="entry name" value="Nucleic acid-binding proteins"/>
    <property type="match status" value="1"/>
</dbReference>
<dbReference type="RefSeq" id="WP_046649972.1">
    <property type="nucleotide sequence ID" value="NZ_CP032788.1"/>
</dbReference>
<sequence>MPIGKVKWYDKDRGFGFVSNPGGEDVYVGHAVLPEGVEELVKGQRIEYDYADGRPGPQALHITVLEEAPRVARGGAGGRRPAKRHSPADLNGMISDMISMLESTVQRDLRAGRYPDRKDGHQMAEVLRAVARELDH</sequence>
<dbReference type="Proteomes" id="UP001558353">
    <property type="component" value="Unassembled WGS sequence"/>
</dbReference>
<dbReference type="OrthoDB" id="7477356at2"/>
<evidence type="ECO:0000313" key="4">
    <source>
        <dbReference type="EMBL" id="NMF09835.1"/>
    </source>
</evidence>
<reference evidence="3" key="3">
    <citation type="submission" date="2024-01" db="EMBL/GenBank/DDBJ databases">
        <authorList>
            <person name="De La Cruz K.F."/>
            <person name="Townsend E.C."/>
            <person name="Salamzade R."/>
            <person name="Kalan L.R."/>
        </authorList>
    </citation>
    <scope>NUCLEOTIDE SEQUENCE</scope>
    <source>
        <strain evidence="3">LK2569</strain>
    </source>
</reference>
<dbReference type="InterPro" id="IPR011129">
    <property type="entry name" value="CSD"/>
</dbReference>
<dbReference type="EMBL" id="JABAGA010000006">
    <property type="protein sequence ID" value="NMF09835.1"/>
    <property type="molecule type" value="Genomic_DNA"/>
</dbReference>
<name>A0A0M2XKC7_9CORY</name>
<dbReference type="GO" id="GO:0003676">
    <property type="term" value="F:nucleic acid binding"/>
    <property type="evidence" value="ECO:0007669"/>
    <property type="project" value="InterPro"/>
</dbReference>
<dbReference type="EMBL" id="JAYWMA010000005">
    <property type="protein sequence ID" value="MEX3528531.1"/>
    <property type="molecule type" value="Genomic_DNA"/>
</dbReference>
<dbReference type="CDD" id="cd04458">
    <property type="entry name" value="CSP_CDS"/>
    <property type="match status" value="1"/>
</dbReference>
<evidence type="ECO:0000256" key="1">
    <source>
        <dbReference type="SAM" id="MobiDB-lite"/>
    </source>
</evidence>
<reference evidence="4 5" key="1">
    <citation type="submission" date="2020-04" db="EMBL/GenBank/DDBJ databases">
        <authorList>
            <person name="Hitch T.C.A."/>
            <person name="Wylensek D."/>
            <person name="Clavel T."/>
        </authorList>
    </citation>
    <scope>NUCLEOTIDE SEQUENCE [LARGE SCALE GENOMIC DNA]</scope>
    <source>
        <strain evidence="4 5">BL-383-APC-2I</strain>
    </source>
</reference>
<reference evidence="3 6" key="2">
    <citation type="journal article" date="2024" name="Fungal Genet. Biol.">
        <title>The porcine skin microbiome exhibits broad fungal antagonism.</title>
        <authorList>
            <person name="De La Cruz K.F."/>
            <person name="Townsend E.C."/>
            <person name="Alex Cheong J.Z."/>
            <person name="Salamzade R."/>
            <person name="Liu A."/>
            <person name="Sandstrom S."/>
            <person name="Davila E."/>
            <person name="Huang L."/>
            <person name="Xu K.H."/>
            <person name="Wu S.Y."/>
            <person name="Meudt J.J."/>
            <person name="Shanmuganayagam D."/>
            <person name="Gibson A.L.F."/>
            <person name="Kalan L.R."/>
        </authorList>
    </citation>
    <scope>NUCLEOTIDE SEQUENCE [LARGE SCALE GENOMIC DNA]</scope>
    <source>
        <strain evidence="3 6">LK2569</strain>
    </source>
</reference>
<dbReference type="Gene3D" id="2.40.50.140">
    <property type="entry name" value="Nucleic acid-binding proteins"/>
    <property type="match status" value="1"/>
</dbReference>
<dbReference type="AlphaFoldDB" id="A0A0M2XKC7"/>
<dbReference type="InterPro" id="IPR002059">
    <property type="entry name" value="CSP_DNA-bd"/>
</dbReference>
<keyword evidence="6" id="KW-1185">Reference proteome</keyword>
<feature type="domain" description="CSD" evidence="2">
    <location>
        <begin position="1"/>
        <end position="64"/>
    </location>
</feature>